<keyword evidence="1" id="KW-0812">Transmembrane</keyword>
<accession>A0A2T3A7G5</accession>
<dbReference type="Proteomes" id="UP000241462">
    <property type="component" value="Unassembled WGS sequence"/>
</dbReference>
<feature type="transmembrane region" description="Helical" evidence="1">
    <location>
        <begin position="17"/>
        <end position="38"/>
    </location>
</feature>
<dbReference type="AlphaFoldDB" id="A0A2T3A7G5"/>
<evidence type="ECO:0000313" key="3">
    <source>
        <dbReference type="Proteomes" id="UP000241462"/>
    </source>
</evidence>
<proteinExistence type="predicted"/>
<keyword evidence="1" id="KW-1133">Transmembrane helix</keyword>
<gene>
    <name evidence="2" type="ORF">BD289DRAFT_265393</name>
</gene>
<keyword evidence="3" id="KW-1185">Reference proteome</keyword>
<dbReference type="InParanoid" id="A0A2T3A7G5"/>
<protein>
    <submittedName>
        <fullName evidence="2">Uncharacterized protein</fullName>
    </submittedName>
</protein>
<keyword evidence="1" id="KW-0472">Membrane</keyword>
<sequence length="194" mass="21345">MAHVLLSFAVLSAYTDYLFLPFILSFILFFPPLLSLLATPGGGRGYVSLLATPSISRGVSWLRLCKESRSTSALLGWQQATLFDWTAEFCFVLFLCFPRSSLAASAHHNWTDDLHASGLSRGSCMQPSDGRTGSYLLFVLACLLPLGLVVSRCEDEDEDEGLFAHRGPGFRPFRPFICSVRAACVWLRGVAGDR</sequence>
<evidence type="ECO:0000313" key="2">
    <source>
        <dbReference type="EMBL" id="PSR84285.1"/>
    </source>
</evidence>
<dbReference type="EMBL" id="KZ678446">
    <property type="protein sequence ID" value="PSR84285.1"/>
    <property type="molecule type" value="Genomic_DNA"/>
</dbReference>
<reference evidence="2 3" key="1">
    <citation type="journal article" date="2018" name="Mycol. Prog.">
        <title>Coniella lustricola, a new species from submerged detritus.</title>
        <authorList>
            <person name="Raudabaugh D.B."/>
            <person name="Iturriaga T."/>
            <person name="Carver A."/>
            <person name="Mondo S."/>
            <person name="Pangilinan J."/>
            <person name="Lipzen A."/>
            <person name="He G."/>
            <person name="Amirebrahimi M."/>
            <person name="Grigoriev I.V."/>
            <person name="Miller A.N."/>
        </authorList>
    </citation>
    <scope>NUCLEOTIDE SEQUENCE [LARGE SCALE GENOMIC DNA]</scope>
    <source>
        <strain evidence="2 3">B22-T-1</strain>
    </source>
</reference>
<evidence type="ECO:0000256" key="1">
    <source>
        <dbReference type="SAM" id="Phobius"/>
    </source>
</evidence>
<name>A0A2T3A7G5_9PEZI</name>
<organism evidence="2 3">
    <name type="scientific">Coniella lustricola</name>
    <dbReference type="NCBI Taxonomy" id="2025994"/>
    <lineage>
        <taxon>Eukaryota</taxon>
        <taxon>Fungi</taxon>
        <taxon>Dikarya</taxon>
        <taxon>Ascomycota</taxon>
        <taxon>Pezizomycotina</taxon>
        <taxon>Sordariomycetes</taxon>
        <taxon>Sordariomycetidae</taxon>
        <taxon>Diaporthales</taxon>
        <taxon>Schizoparmaceae</taxon>
        <taxon>Coniella</taxon>
    </lineage>
</organism>